<dbReference type="EMBL" id="HBUE01229115">
    <property type="protein sequence ID" value="CAG6543746.1"/>
    <property type="molecule type" value="Transcribed_RNA"/>
</dbReference>
<proteinExistence type="predicted"/>
<protein>
    <submittedName>
        <fullName evidence="2">(northern house mosquito) hypothetical protein</fullName>
    </submittedName>
</protein>
<dbReference type="EMBL" id="HBUE01335879">
    <property type="protein sequence ID" value="CAG6595880.1"/>
    <property type="molecule type" value="Transcribed_RNA"/>
</dbReference>
<feature type="region of interest" description="Disordered" evidence="1">
    <location>
        <begin position="1"/>
        <end position="81"/>
    </location>
</feature>
<feature type="compositionally biased region" description="Basic residues" evidence="1">
    <location>
        <begin position="96"/>
        <end position="110"/>
    </location>
</feature>
<dbReference type="EMBL" id="HBUE01124486">
    <property type="protein sequence ID" value="CAG6494041.1"/>
    <property type="molecule type" value="Transcribed_RNA"/>
</dbReference>
<reference evidence="2" key="1">
    <citation type="submission" date="2021-05" db="EMBL/GenBank/DDBJ databases">
        <authorList>
            <person name="Alioto T."/>
            <person name="Alioto T."/>
            <person name="Gomez Garrido J."/>
        </authorList>
    </citation>
    <scope>NUCLEOTIDE SEQUENCE</scope>
</reference>
<evidence type="ECO:0000256" key="1">
    <source>
        <dbReference type="SAM" id="MobiDB-lite"/>
    </source>
</evidence>
<accession>A0A8D8CIH2</accession>
<dbReference type="EMBL" id="HBUE01124487">
    <property type="protein sequence ID" value="CAG6494045.1"/>
    <property type="molecule type" value="Transcribed_RNA"/>
</dbReference>
<name>A0A8D8CIH2_CULPI</name>
<sequence>MSANVRPAEAPQFARRSEPRKTNRLSQPNRPGSYPDEQHLRGTRRPRLPDLLGNLQPRVGPQQSHENARTRGGPTQALGSVLHLQRVRRRVRNARFLHHPHQNPRRRHCPRAPEQLDGRGRR</sequence>
<dbReference type="AlphaFoldDB" id="A0A8D8CIH2"/>
<evidence type="ECO:0000313" key="2">
    <source>
        <dbReference type="EMBL" id="CAG6494041.1"/>
    </source>
</evidence>
<feature type="region of interest" description="Disordered" evidence="1">
    <location>
        <begin position="96"/>
        <end position="122"/>
    </location>
</feature>
<dbReference type="EMBL" id="HBUE01335877">
    <property type="protein sequence ID" value="CAG6595872.1"/>
    <property type="molecule type" value="Transcribed_RNA"/>
</dbReference>
<dbReference type="EMBL" id="HBUE01229117">
    <property type="protein sequence ID" value="CAG6543754.1"/>
    <property type="molecule type" value="Transcribed_RNA"/>
</dbReference>
<organism evidence="2">
    <name type="scientific">Culex pipiens</name>
    <name type="common">House mosquito</name>
    <dbReference type="NCBI Taxonomy" id="7175"/>
    <lineage>
        <taxon>Eukaryota</taxon>
        <taxon>Metazoa</taxon>
        <taxon>Ecdysozoa</taxon>
        <taxon>Arthropoda</taxon>
        <taxon>Hexapoda</taxon>
        <taxon>Insecta</taxon>
        <taxon>Pterygota</taxon>
        <taxon>Neoptera</taxon>
        <taxon>Endopterygota</taxon>
        <taxon>Diptera</taxon>
        <taxon>Nematocera</taxon>
        <taxon>Culicoidea</taxon>
        <taxon>Culicidae</taxon>
        <taxon>Culicinae</taxon>
        <taxon>Culicini</taxon>
        <taxon>Culex</taxon>
        <taxon>Culex</taxon>
    </lineage>
</organism>